<comment type="caution">
    <text evidence="2">The sequence shown here is derived from an EMBL/GenBank/DDBJ whole genome shotgun (WGS) entry which is preliminary data.</text>
</comment>
<evidence type="ECO:0000256" key="1">
    <source>
        <dbReference type="SAM" id="MobiDB-lite"/>
    </source>
</evidence>
<proteinExistence type="predicted"/>
<dbReference type="Proteomes" id="UP000198287">
    <property type="component" value="Unassembled WGS sequence"/>
</dbReference>
<organism evidence="2 3">
    <name type="scientific">Folsomia candida</name>
    <name type="common">Springtail</name>
    <dbReference type="NCBI Taxonomy" id="158441"/>
    <lineage>
        <taxon>Eukaryota</taxon>
        <taxon>Metazoa</taxon>
        <taxon>Ecdysozoa</taxon>
        <taxon>Arthropoda</taxon>
        <taxon>Hexapoda</taxon>
        <taxon>Collembola</taxon>
        <taxon>Entomobryomorpha</taxon>
        <taxon>Isotomoidea</taxon>
        <taxon>Isotomidae</taxon>
        <taxon>Proisotominae</taxon>
        <taxon>Folsomia</taxon>
    </lineage>
</organism>
<evidence type="ECO:0000313" key="2">
    <source>
        <dbReference type="EMBL" id="OXA45597.1"/>
    </source>
</evidence>
<feature type="compositionally biased region" description="Basic and acidic residues" evidence="1">
    <location>
        <begin position="84"/>
        <end position="97"/>
    </location>
</feature>
<dbReference type="InterPro" id="IPR036570">
    <property type="entry name" value="HORMA_dom_sf"/>
</dbReference>
<keyword evidence="3" id="KW-1185">Reference proteome</keyword>
<protein>
    <submittedName>
        <fullName evidence="2">DNA polymerase zeta processivity subunit</fullName>
    </submittedName>
</protein>
<feature type="compositionally biased region" description="Low complexity" evidence="1">
    <location>
        <begin position="98"/>
        <end position="108"/>
    </location>
</feature>
<feature type="region of interest" description="Disordered" evidence="1">
    <location>
        <begin position="579"/>
        <end position="604"/>
    </location>
</feature>
<feature type="region of interest" description="Disordered" evidence="1">
    <location>
        <begin position="84"/>
        <end position="113"/>
    </location>
</feature>
<feature type="region of interest" description="Disordered" evidence="1">
    <location>
        <begin position="1"/>
        <end position="32"/>
    </location>
</feature>
<sequence length="656" mass="74876">MEGEPGPGNNNGNNAGEKNESTSKRDDLSRATMIFKLAMRRLQQRENPPSFTLLNPQNLKHPFITDEEIDRNVEILKEIISEREESPNVKEDGEGKGKIVNNNNVGNEAEPLPGDGQILKRGSSQTNQDPIEVIDLTIDNGDEYEEDDDYEYTEEDYEAMEHDLDDMARTYENIKDEDLEDEVIEDKCEDTDDIEYLGCVLTQDYDGLRVRIDDKNGVTLTRACEELGGAEVLAVDNAINVPKDKEVQQGRSIPEQKEITKFLQEKSVPEENEVRLEGGAGRNKTRRHVFARTDFDAGTFHSTGPLSRINQPYDRFDLKGARDKFDDEVYSLLRDFFTCALTSLVYKIGLQPKQAFQMQEHIYFGDVQVFRDEDSRKYVGGVSENIVHFIRKGALDGAVFHFNMLNREHCPITQQRFAFQSVGSFSAENFDIADTARMLKINELMKTKLSHSLKTISEHPLEEAKCPWFSQWNISIGIKHRFMDLLRLNKIQDLEAPFIGNPSNDYFPFKKRARLSQAAKNGYYRKVPKNPDGSIPTSAVKNIIEKLRSKEFASLKALKEKAIFEFNDLPKLPEWEFFSSSDESEDQERSSNQSAKPKEMQFTTPITSDEVLPNLIIKVYRVDYADTVEVDEAMMARAASEQHAHEELFGFSSDSD</sequence>
<accession>A0A226DLQ0</accession>
<feature type="compositionally biased region" description="Basic and acidic residues" evidence="1">
    <location>
        <begin position="17"/>
        <end position="29"/>
    </location>
</feature>
<dbReference type="AlphaFoldDB" id="A0A226DLQ0"/>
<dbReference type="Gene3D" id="3.30.900.10">
    <property type="entry name" value="HORMA domain"/>
    <property type="match status" value="1"/>
</dbReference>
<feature type="compositionally biased region" description="Low complexity" evidence="1">
    <location>
        <begin position="7"/>
        <end position="16"/>
    </location>
</feature>
<dbReference type="EMBL" id="LNIX01000017">
    <property type="protein sequence ID" value="OXA45597.1"/>
    <property type="molecule type" value="Genomic_DNA"/>
</dbReference>
<reference evidence="2 3" key="1">
    <citation type="submission" date="2015-12" db="EMBL/GenBank/DDBJ databases">
        <title>The genome of Folsomia candida.</title>
        <authorList>
            <person name="Faddeeva A."/>
            <person name="Derks M.F."/>
            <person name="Anvar Y."/>
            <person name="Smit S."/>
            <person name="Van Straalen N."/>
            <person name="Roelofs D."/>
        </authorList>
    </citation>
    <scope>NUCLEOTIDE SEQUENCE [LARGE SCALE GENOMIC DNA]</scope>
    <source>
        <strain evidence="2 3">VU population</strain>
        <tissue evidence="2">Whole body</tissue>
    </source>
</reference>
<evidence type="ECO:0000313" key="3">
    <source>
        <dbReference type="Proteomes" id="UP000198287"/>
    </source>
</evidence>
<name>A0A226DLQ0_FOLCA</name>
<gene>
    <name evidence="2" type="ORF">Fcan01_19766</name>
</gene>